<gene>
    <name evidence="2" type="ORF">HPB51_028722</name>
</gene>
<reference evidence="2" key="1">
    <citation type="journal article" date="2020" name="Cell">
        <title>Large-Scale Comparative Analyses of Tick Genomes Elucidate Their Genetic Diversity and Vector Capacities.</title>
        <authorList>
            <consortium name="Tick Genome and Microbiome Consortium (TIGMIC)"/>
            <person name="Jia N."/>
            <person name="Wang J."/>
            <person name="Shi W."/>
            <person name="Du L."/>
            <person name="Sun Y."/>
            <person name="Zhan W."/>
            <person name="Jiang J.F."/>
            <person name="Wang Q."/>
            <person name="Zhang B."/>
            <person name="Ji P."/>
            <person name="Bell-Sakyi L."/>
            <person name="Cui X.M."/>
            <person name="Yuan T.T."/>
            <person name="Jiang B.G."/>
            <person name="Yang W.F."/>
            <person name="Lam T.T."/>
            <person name="Chang Q.C."/>
            <person name="Ding S.J."/>
            <person name="Wang X.J."/>
            <person name="Zhu J.G."/>
            <person name="Ruan X.D."/>
            <person name="Zhao L."/>
            <person name="Wei J.T."/>
            <person name="Ye R.Z."/>
            <person name="Que T.C."/>
            <person name="Du C.H."/>
            <person name="Zhou Y.H."/>
            <person name="Cheng J.X."/>
            <person name="Dai P.F."/>
            <person name="Guo W.B."/>
            <person name="Han X.H."/>
            <person name="Huang E.J."/>
            <person name="Li L.F."/>
            <person name="Wei W."/>
            <person name="Gao Y.C."/>
            <person name="Liu J.Z."/>
            <person name="Shao H.Z."/>
            <person name="Wang X."/>
            <person name="Wang C.C."/>
            <person name="Yang T.C."/>
            <person name="Huo Q.B."/>
            <person name="Li W."/>
            <person name="Chen H.Y."/>
            <person name="Chen S.E."/>
            <person name="Zhou L.G."/>
            <person name="Ni X.B."/>
            <person name="Tian J.H."/>
            <person name="Sheng Y."/>
            <person name="Liu T."/>
            <person name="Pan Y.S."/>
            <person name="Xia L.Y."/>
            <person name="Li J."/>
            <person name="Zhao F."/>
            <person name="Cao W.C."/>
        </authorList>
    </citation>
    <scope>NUCLEOTIDE SEQUENCE</scope>
    <source>
        <strain evidence="2">Rmic-2018</strain>
    </source>
</reference>
<protein>
    <recommendedName>
        <fullName evidence="4">Tick transposon</fullName>
    </recommendedName>
</protein>
<proteinExistence type="predicted"/>
<evidence type="ECO:0000313" key="3">
    <source>
        <dbReference type="Proteomes" id="UP000821866"/>
    </source>
</evidence>
<evidence type="ECO:0008006" key="4">
    <source>
        <dbReference type="Google" id="ProtNLM"/>
    </source>
</evidence>
<organism evidence="2 3">
    <name type="scientific">Rhipicephalus microplus</name>
    <name type="common">Cattle tick</name>
    <name type="synonym">Boophilus microplus</name>
    <dbReference type="NCBI Taxonomy" id="6941"/>
    <lineage>
        <taxon>Eukaryota</taxon>
        <taxon>Metazoa</taxon>
        <taxon>Ecdysozoa</taxon>
        <taxon>Arthropoda</taxon>
        <taxon>Chelicerata</taxon>
        <taxon>Arachnida</taxon>
        <taxon>Acari</taxon>
        <taxon>Parasitiformes</taxon>
        <taxon>Ixodida</taxon>
        <taxon>Ixodoidea</taxon>
        <taxon>Ixodidae</taxon>
        <taxon>Rhipicephalinae</taxon>
        <taxon>Rhipicephalus</taxon>
        <taxon>Boophilus</taxon>
    </lineage>
</organism>
<comment type="caution">
    <text evidence="2">The sequence shown here is derived from an EMBL/GenBank/DDBJ whole genome shotgun (WGS) entry which is preliminary data.</text>
</comment>
<sequence length="110" mass="12028">MLPADAATTPTASGTQTGTPTAPDVYDVAVAALRQHFASSSNVVVERHRFHRQYLSAGESVANFVTALRQQTRLHLGHISLFFFVSVDDALRDQFVAVVSSNRVCERLLL</sequence>
<name>A0A9J6CX25_RHIMP</name>
<accession>A0A9J6CX25</accession>
<dbReference type="Proteomes" id="UP000821866">
    <property type="component" value="Unassembled WGS sequence"/>
</dbReference>
<reference evidence="2" key="2">
    <citation type="submission" date="2021-09" db="EMBL/GenBank/DDBJ databases">
        <authorList>
            <person name="Jia N."/>
            <person name="Wang J."/>
            <person name="Shi W."/>
            <person name="Du L."/>
            <person name="Sun Y."/>
            <person name="Zhan W."/>
            <person name="Jiang J."/>
            <person name="Wang Q."/>
            <person name="Zhang B."/>
            <person name="Ji P."/>
            <person name="Sakyi L.B."/>
            <person name="Cui X."/>
            <person name="Yuan T."/>
            <person name="Jiang B."/>
            <person name="Yang W."/>
            <person name="Lam T.T.-Y."/>
            <person name="Chang Q."/>
            <person name="Ding S."/>
            <person name="Wang X."/>
            <person name="Zhu J."/>
            <person name="Ruan X."/>
            <person name="Zhao L."/>
            <person name="Wei J."/>
            <person name="Que T."/>
            <person name="Du C."/>
            <person name="Cheng J."/>
            <person name="Dai P."/>
            <person name="Han X."/>
            <person name="Huang E."/>
            <person name="Gao Y."/>
            <person name="Liu J."/>
            <person name="Shao H."/>
            <person name="Ye R."/>
            <person name="Li L."/>
            <person name="Wei W."/>
            <person name="Wang X."/>
            <person name="Wang C."/>
            <person name="Huo Q."/>
            <person name="Li W."/>
            <person name="Guo W."/>
            <person name="Chen H."/>
            <person name="Chen S."/>
            <person name="Zhou L."/>
            <person name="Zhou L."/>
            <person name="Ni X."/>
            <person name="Tian J."/>
            <person name="Zhou Y."/>
            <person name="Sheng Y."/>
            <person name="Liu T."/>
            <person name="Pan Y."/>
            <person name="Xia L."/>
            <person name="Li J."/>
            <person name="Zhao F."/>
            <person name="Cao W."/>
        </authorList>
    </citation>
    <scope>NUCLEOTIDE SEQUENCE</scope>
    <source>
        <strain evidence="2">Rmic-2018</strain>
        <tissue evidence="2">Larvae</tissue>
    </source>
</reference>
<feature type="region of interest" description="Disordered" evidence="1">
    <location>
        <begin position="1"/>
        <end position="21"/>
    </location>
</feature>
<evidence type="ECO:0000313" key="2">
    <source>
        <dbReference type="EMBL" id="KAH7942600.1"/>
    </source>
</evidence>
<dbReference type="AlphaFoldDB" id="A0A9J6CX25"/>
<dbReference type="EMBL" id="JABSTU010005611">
    <property type="protein sequence ID" value="KAH7942600.1"/>
    <property type="molecule type" value="Genomic_DNA"/>
</dbReference>
<evidence type="ECO:0000256" key="1">
    <source>
        <dbReference type="SAM" id="MobiDB-lite"/>
    </source>
</evidence>
<keyword evidence="3" id="KW-1185">Reference proteome</keyword>